<dbReference type="AlphaFoldDB" id="A0A455U0E4"/>
<evidence type="ECO:0000313" key="2">
    <source>
        <dbReference type="Proteomes" id="UP000320231"/>
    </source>
</evidence>
<gene>
    <name evidence="1" type="ORF">HSBAA_04610</name>
</gene>
<evidence type="ECO:0000313" key="1">
    <source>
        <dbReference type="EMBL" id="BBI59155.1"/>
    </source>
</evidence>
<dbReference type="EMBL" id="AP019514">
    <property type="protein sequence ID" value="BBI59155.1"/>
    <property type="molecule type" value="Genomic_DNA"/>
</dbReference>
<sequence length="61" mass="6703">MVAVNASADLSSRYVDNDGDMVADAPSDESQWADPDTLVFAYTPVEDPAVYADVWSDFWIT</sequence>
<accession>A0A455U0E4</accession>
<proteinExistence type="predicted"/>
<name>A0A455U0E4_9GAMM</name>
<organism evidence="1 2">
    <name type="scientific">Vreelandella sulfidaeris</name>
    <dbReference type="NCBI Taxonomy" id="115553"/>
    <lineage>
        <taxon>Bacteria</taxon>
        <taxon>Pseudomonadati</taxon>
        <taxon>Pseudomonadota</taxon>
        <taxon>Gammaproteobacteria</taxon>
        <taxon>Oceanospirillales</taxon>
        <taxon>Halomonadaceae</taxon>
        <taxon>Vreelandella</taxon>
    </lineage>
</organism>
<dbReference type="Proteomes" id="UP000320231">
    <property type="component" value="Chromosome"/>
</dbReference>
<dbReference type="KEGG" id="hsr:HSBAA_04610"/>
<protein>
    <submittedName>
        <fullName evidence="1">Uncharacterized protein</fullName>
    </submittedName>
</protein>
<reference evidence="1 2" key="1">
    <citation type="journal article" date="2019" name="Microbiol. Resour. Announc.">
        <title>Complete Genome Sequence of Halomonas sulfidaeris Strain Esulfide1 Isolated from a Metal Sulfide Rock at a Depth of 2,200 Meters, Obtained Using Nanopore Sequencing.</title>
        <authorList>
            <person name="Saito M."/>
            <person name="Nishigata A."/>
            <person name="Galipon J."/>
            <person name="Arakawa K."/>
        </authorList>
    </citation>
    <scope>NUCLEOTIDE SEQUENCE [LARGE SCALE GENOMIC DNA]</scope>
    <source>
        <strain evidence="1 2">ATCC BAA-803</strain>
    </source>
</reference>